<gene>
    <name evidence="2" type="ORF">MELIAE_LOCUS11761</name>
</gene>
<name>A0A9P0FP20_BRAAE</name>
<feature type="region of interest" description="Disordered" evidence="1">
    <location>
        <begin position="181"/>
        <end position="211"/>
    </location>
</feature>
<feature type="region of interest" description="Disordered" evidence="1">
    <location>
        <begin position="80"/>
        <end position="124"/>
    </location>
</feature>
<feature type="compositionally biased region" description="Polar residues" evidence="1">
    <location>
        <begin position="95"/>
        <end position="124"/>
    </location>
</feature>
<protein>
    <submittedName>
        <fullName evidence="2">Uncharacterized protein</fullName>
    </submittedName>
</protein>
<dbReference type="EMBL" id="OV121139">
    <property type="protein sequence ID" value="CAH0562738.1"/>
    <property type="molecule type" value="Genomic_DNA"/>
</dbReference>
<keyword evidence="3" id="KW-1185">Reference proteome</keyword>
<dbReference type="OrthoDB" id="6783595at2759"/>
<reference evidence="2" key="1">
    <citation type="submission" date="2021-12" db="EMBL/GenBank/DDBJ databases">
        <authorList>
            <person name="King R."/>
        </authorList>
    </citation>
    <scope>NUCLEOTIDE SEQUENCE</scope>
</reference>
<evidence type="ECO:0000313" key="3">
    <source>
        <dbReference type="Proteomes" id="UP001154078"/>
    </source>
</evidence>
<organism evidence="2 3">
    <name type="scientific">Brassicogethes aeneus</name>
    <name type="common">Rape pollen beetle</name>
    <name type="synonym">Meligethes aeneus</name>
    <dbReference type="NCBI Taxonomy" id="1431903"/>
    <lineage>
        <taxon>Eukaryota</taxon>
        <taxon>Metazoa</taxon>
        <taxon>Ecdysozoa</taxon>
        <taxon>Arthropoda</taxon>
        <taxon>Hexapoda</taxon>
        <taxon>Insecta</taxon>
        <taxon>Pterygota</taxon>
        <taxon>Neoptera</taxon>
        <taxon>Endopterygota</taxon>
        <taxon>Coleoptera</taxon>
        <taxon>Polyphaga</taxon>
        <taxon>Cucujiformia</taxon>
        <taxon>Nitidulidae</taxon>
        <taxon>Meligethinae</taxon>
        <taxon>Brassicogethes</taxon>
    </lineage>
</organism>
<dbReference type="Proteomes" id="UP001154078">
    <property type="component" value="Chromosome 8"/>
</dbReference>
<accession>A0A9P0FP20</accession>
<feature type="compositionally biased region" description="Low complexity" evidence="1">
    <location>
        <begin position="182"/>
        <end position="194"/>
    </location>
</feature>
<sequence length="211" mass="24730">MYLAQQLQYEAKSFTIGQDIVLNEEMRQVITTVRQLPSATAALLSSVETRWPSQPINIDPRPVKLNFPTNQQVFGKPTQKFWAPKNSHKPRYTPTPMSTQTRLTQRPNVPQNTHQTQGNRPFNTSNYFNQPRNFHSEELFNNEYSNFLTNEPQEDQYDNDYDYSDDIQDDYYDDHCENQHTDNYNNYSGDGNNSCENNSNFHQVTKNDQQT</sequence>
<proteinExistence type="predicted"/>
<feature type="compositionally biased region" description="Polar residues" evidence="1">
    <location>
        <begin position="195"/>
        <end position="211"/>
    </location>
</feature>
<dbReference type="AlphaFoldDB" id="A0A9P0FP20"/>
<evidence type="ECO:0000313" key="2">
    <source>
        <dbReference type="EMBL" id="CAH0562738.1"/>
    </source>
</evidence>
<evidence type="ECO:0000256" key="1">
    <source>
        <dbReference type="SAM" id="MobiDB-lite"/>
    </source>
</evidence>